<protein>
    <submittedName>
        <fullName evidence="2">Uncharacterized protein</fullName>
    </submittedName>
</protein>
<keyword evidence="3" id="KW-1185">Reference proteome</keyword>
<gene>
    <name evidence="2" type="ORF">EK21DRAFT_95478</name>
</gene>
<feature type="chain" id="PRO_5040363488" evidence="1">
    <location>
        <begin position="20"/>
        <end position="107"/>
    </location>
</feature>
<dbReference type="Proteomes" id="UP000799777">
    <property type="component" value="Unassembled WGS sequence"/>
</dbReference>
<dbReference type="EMBL" id="ML978456">
    <property type="protein sequence ID" value="KAF2022745.1"/>
    <property type="molecule type" value="Genomic_DNA"/>
</dbReference>
<dbReference type="AlphaFoldDB" id="A0A9P4GWC9"/>
<evidence type="ECO:0000256" key="1">
    <source>
        <dbReference type="SAM" id="SignalP"/>
    </source>
</evidence>
<organism evidence="2 3">
    <name type="scientific">Setomelanomma holmii</name>
    <dbReference type="NCBI Taxonomy" id="210430"/>
    <lineage>
        <taxon>Eukaryota</taxon>
        <taxon>Fungi</taxon>
        <taxon>Dikarya</taxon>
        <taxon>Ascomycota</taxon>
        <taxon>Pezizomycotina</taxon>
        <taxon>Dothideomycetes</taxon>
        <taxon>Pleosporomycetidae</taxon>
        <taxon>Pleosporales</taxon>
        <taxon>Pleosporineae</taxon>
        <taxon>Phaeosphaeriaceae</taxon>
        <taxon>Setomelanomma</taxon>
    </lineage>
</organism>
<evidence type="ECO:0000313" key="3">
    <source>
        <dbReference type="Proteomes" id="UP000799777"/>
    </source>
</evidence>
<reference evidence="2" key="1">
    <citation type="journal article" date="2020" name="Stud. Mycol.">
        <title>101 Dothideomycetes genomes: a test case for predicting lifestyles and emergence of pathogens.</title>
        <authorList>
            <person name="Haridas S."/>
            <person name="Albert R."/>
            <person name="Binder M."/>
            <person name="Bloem J."/>
            <person name="Labutti K."/>
            <person name="Salamov A."/>
            <person name="Andreopoulos B."/>
            <person name="Baker S."/>
            <person name="Barry K."/>
            <person name="Bills G."/>
            <person name="Bluhm B."/>
            <person name="Cannon C."/>
            <person name="Castanera R."/>
            <person name="Culley D."/>
            <person name="Daum C."/>
            <person name="Ezra D."/>
            <person name="Gonzalez J."/>
            <person name="Henrissat B."/>
            <person name="Kuo A."/>
            <person name="Liang C."/>
            <person name="Lipzen A."/>
            <person name="Lutzoni F."/>
            <person name="Magnuson J."/>
            <person name="Mondo S."/>
            <person name="Nolan M."/>
            <person name="Ohm R."/>
            <person name="Pangilinan J."/>
            <person name="Park H.-J."/>
            <person name="Ramirez L."/>
            <person name="Alfaro M."/>
            <person name="Sun H."/>
            <person name="Tritt A."/>
            <person name="Yoshinaga Y."/>
            <person name="Zwiers L.-H."/>
            <person name="Turgeon B."/>
            <person name="Goodwin S."/>
            <person name="Spatafora J."/>
            <person name="Crous P."/>
            <person name="Grigoriev I."/>
        </authorList>
    </citation>
    <scope>NUCLEOTIDE SEQUENCE</scope>
    <source>
        <strain evidence="2">CBS 110217</strain>
    </source>
</reference>
<name>A0A9P4GWC9_9PLEO</name>
<keyword evidence="1" id="KW-0732">Signal</keyword>
<feature type="signal peptide" evidence="1">
    <location>
        <begin position="1"/>
        <end position="19"/>
    </location>
</feature>
<proteinExistence type="predicted"/>
<sequence>MHYPALLTILIAYTSLTTATPVRRDIVNCGSLQKKGSDTGEQLKGRLNDCFNIDNPDESWDRVFNAYCPMCYTYSELNCQGVMTWHGAMGKKGGPIADSKSQKCLTP</sequence>
<evidence type="ECO:0000313" key="2">
    <source>
        <dbReference type="EMBL" id="KAF2022745.1"/>
    </source>
</evidence>
<comment type="caution">
    <text evidence="2">The sequence shown here is derived from an EMBL/GenBank/DDBJ whole genome shotgun (WGS) entry which is preliminary data.</text>
</comment>
<accession>A0A9P4GWC9</accession>